<evidence type="ECO:0000313" key="7">
    <source>
        <dbReference type="Proteomes" id="UP000016935"/>
    </source>
</evidence>
<dbReference type="PANTHER" id="PTHR11347">
    <property type="entry name" value="CYCLIC NUCLEOTIDE PHOSPHODIESTERASE"/>
    <property type="match status" value="1"/>
</dbReference>
<proteinExistence type="inferred from homology"/>
<comment type="similarity">
    <text evidence="3">Belongs to the cyclic nucleotide phosphodiesterase family.</text>
</comment>
<feature type="compositionally biased region" description="Low complexity" evidence="4">
    <location>
        <begin position="694"/>
        <end position="709"/>
    </location>
</feature>
<dbReference type="eggNOG" id="KOG3689">
    <property type="taxonomic scope" value="Eukaryota"/>
</dbReference>
<dbReference type="PROSITE" id="PS00126">
    <property type="entry name" value="PDEASE_I_1"/>
    <property type="match status" value="1"/>
</dbReference>
<evidence type="ECO:0000313" key="6">
    <source>
        <dbReference type="EMBL" id="EOA81464.1"/>
    </source>
</evidence>
<dbReference type="EC" id="3.1.4.-" evidence="3"/>
<dbReference type="PROSITE" id="PS51845">
    <property type="entry name" value="PDEASE_I_2"/>
    <property type="match status" value="1"/>
</dbReference>
<dbReference type="InterPro" id="IPR003607">
    <property type="entry name" value="HD/PDEase_dom"/>
</dbReference>
<dbReference type="RefSeq" id="XP_008030922.1">
    <property type="nucleotide sequence ID" value="XM_008032731.1"/>
</dbReference>
<sequence>MEHGACNVVYIDRRANDEHVRKGNLSKSLVARTSTGNVGQSYFAMGKTSPREVHDNVEAMLSISAEVHICSTGRACLQKIDQLIDDTKSGIPTFVIIDIPYDEEQRMKRLSREPRTPSPTSSRLTRMDTTEPDDIYAMHLLTHISSEISSRNFSKLVVPVVMLSGLTQDEPTSSGPHPSSSLHMSFPLSDSVRLTRYLDAGAVDVLTSPMSRDRMLGLAVHAYRLQKEFNREEASFLTTKRNRKLSWVGVDDAKPYAYLREAMVSNLMTGICNPETVGDSLDSMDFHLDHDRKVLVENAVGMWAFSAHDFTDDELLYGALVMLKHALQMPELEKWLITEDEMIVFLLACRTAYNEFVKYHNFRHVVDVLQALFHFLVQIGTLPVYPSDTYTFYAPKSPIAQLLKPFDALTLLISAIGHDVGHPGVNNAFLVALNAPLAQLYNDRSVLESFHCAAYSQILRRYWPKAFSDIPMRKLMINNILATDMGLHFKYMSDLGNLQQKVAHDRGVDGWSAKVQEEQKDLTCGLLIKCADICNVSRKFDTAAKWVNILTDEFCNQGLMEEELEMPSCLFGGPPVRDDVVKLGESQIGFINIFARPLFEAVADILPAMQFAVDEILTNKVIWEHKIEEERRKKKKNKNMNLGLLTSGFAVDPTPSPLSGGSSSRPAIKIPLSAIKTISPEEAARRGSTGSMQAIAAASDSRRSSSIIDRSSRRSSTTPIPGQRSMGSNENASSSRRGSRDPSLTAILVTQTPNASDQASKGQSANPDDRSRADRKDTLTRSSSLKKDRDSARPVTAPSHARRSQTLDPYPTTQPSSQSHSQVDLSHSANGNLDGSKLQRWDTNNKLSADSNAARSDVSRDSSWWRQMGSRRRTRDVRNGDMEARTPVKEVMPDTLAPPNADSPTTSPTCSSPGRKTTTGKIMSFFKRKPNSQKEPEKQLSSFGSSSQLRTPQISDPGRSLNSDD</sequence>
<dbReference type="GO" id="GO:0007165">
    <property type="term" value="P:signal transduction"/>
    <property type="evidence" value="ECO:0007669"/>
    <property type="project" value="InterPro"/>
</dbReference>
<feature type="region of interest" description="Disordered" evidence="4">
    <location>
        <begin position="679"/>
        <end position="965"/>
    </location>
</feature>
<feature type="compositionally biased region" description="Polar residues" evidence="4">
    <location>
        <begin position="748"/>
        <end position="766"/>
    </location>
</feature>
<accession>R0JVE3</accession>
<dbReference type="SUPFAM" id="SSF109604">
    <property type="entry name" value="HD-domain/PDEase-like"/>
    <property type="match status" value="1"/>
</dbReference>
<keyword evidence="7" id="KW-1185">Reference proteome</keyword>
<dbReference type="HOGENOM" id="CLU_010668_1_0_1"/>
<dbReference type="SMART" id="SM00471">
    <property type="entry name" value="HDc"/>
    <property type="match status" value="1"/>
</dbReference>
<keyword evidence="2 3" id="KW-0378">Hydrolase</keyword>
<dbReference type="Pfam" id="PF00233">
    <property type="entry name" value="PDEase_I"/>
    <property type="match status" value="1"/>
</dbReference>
<comment type="cofactor">
    <cofactor evidence="3">
        <name>a divalent metal cation</name>
        <dbReference type="ChEBI" id="CHEBI:60240"/>
    </cofactor>
    <text evidence="3">Binds 2 divalent metal cations per subunit. Site 1 may preferentially bind zinc ions, while site 2 has a preference for magnesium and/or manganese ions.</text>
</comment>
<reference evidence="6 7" key="2">
    <citation type="journal article" date="2013" name="PLoS Genet.">
        <title>Comparative genome structure, secondary metabolite, and effector coding capacity across Cochliobolus pathogens.</title>
        <authorList>
            <person name="Condon B.J."/>
            <person name="Leng Y."/>
            <person name="Wu D."/>
            <person name="Bushley K.E."/>
            <person name="Ohm R.A."/>
            <person name="Otillar R."/>
            <person name="Martin J."/>
            <person name="Schackwitz W."/>
            <person name="Grimwood J."/>
            <person name="MohdZainudin N."/>
            <person name="Xue C."/>
            <person name="Wang R."/>
            <person name="Manning V.A."/>
            <person name="Dhillon B."/>
            <person name="Tu Z.J."/>
            <person name="Steffenson B.J."/>
            <person name="Salamov A."/>
            <person name="Sun H."/>
            <person name="Lowry S."/>
            <person name="LaButti K."/>
            <person name="Han J."/>
            <person name="Copeland A."/>
            <person name="Lindquist E."/>
            <person name="Barry K."/>
            <person name="Schmutz J."/>
            <person name="Baker S.E."/>
            <person name="Ciuffetti L.M."/>
            <person name="Grigoriev I.V."/>
            <person name="Zhong S."/>
            <person name="Turgeon B.G."/>
        </authorList>
    </citation>
    <scope>NUCLEOTIDE SEQUENCE [LARGE SCALE GENOMIC DNA]</scope>
    <source>
        <strain evidence="7">28A</strain>
    </source>
</reference>
<dbReference type="EMBL" id="KB908866">
    <property type="protein sequence ID" value="EOA81464.1"/>
    <property type="molecule type" value="Genomic_DNA"/>
</dbReference>
<dbReference type="InterPro" id="IPR023174">
    <property type="entry name" value="PDEase_CS"/>
</dbReference>
<dbReference type="SMR" id="R0JVE3"/>
<dbReference type="STRING" id="671987.R0JVE3"/>
<gene>
    <name evidence="6" type="ORF">SETTUDRAFT_157386</name>
</gene>
<feature type="compositionally biased region" description="Low complexity" evidence="4">
    <location>
        <begin position="811"/>
        <end position="822"/>
    </location>
</feature>
<name>R0JVE3_EXST2</name>
<protein>
    <recommendedName>
        <fullName evidence="3">Phosphodiesterase</fullName>
        <ecNumber evidence="3">3.1.4.-</ecNumber>
    </recommendedName>
</protein>
<feature type="compositionally biased region" description="Polar residues" evidence="4">
    <location>
        <begin position="939"/>
        <end position="954"/>
    </location>
</feature>
<keyword evidence="1 3" id="KW-0479">Metal-binding</keyword>
<feature type="compositionally biased region" description="Basic and acidic residues" evidence="4">
    <location>
        <begin position="876"/>
        <end position="892"/>
    </location>
</feature>
<dbReference type="InterPro" id="IPR036971">
    <property type="entry name" value="PDEase_catalytic_dom_sf"/>
</dbReference>
<feature type="compositionally biased region" description="Polar residues" evidence="4">
    <location>
        <begin position="717"/>
        <end position="736"/>
    </location>
</feature>
<dbReference type="CDD" id="cd00077">
    <property type="entry name" value="HDc"/>
    <property type="match status" value="1"/>
</dbReference>
<dbReference type="InterPro" id="IPR002073">
    <property type="entry name" value="PDEase_catalytic_dom"/>
</dbReference>
<dbReference type="OrthoDB" id="546632at2759"/>
<feature type="compositionally biased region" description="Basic and acidic residues" evidence="4">
    <location>
        <begin position="767"/>
        <end position="792"/>
    </location>
</feature>
<feature type="domain" description="PDEase" evidence="5">
    <location>
        <begin position="272"/>
        <end position="630"/>
    </location>
</feature>
<evidence type="ECO:0000256" key="2">
    <source>
        <dbReference type="ARBA" id="ARBA00022801"/>
    </source>
</evidence>
<reference evidence="6 7" key="1">
    <citation type="journal article" date="2012" name="PLoS Pathog.">
        <title>Diverse lifestyles and strategies of plant pathogenesis encoded in the genomes of eighteen Dothideomycetes fungi.</title>
        <authorList>
            <person name="Ohm R.A."/>
            <person name="Feau N."/>
            <person name="Henrissat B."/>
            <person name="Schoch C.L."/>
            <person name="Horwitz B.A."/>
            <person name="Barry K.W."/>
            <person name="Condon B.J."/>
            <person name="Copeland A.C."/>
            <person name="Dhillon B."/>
            <person name="Glaser F."/>
            <person name="Hesse C.N."/>
            <person name="Kosti I."/>
            <person name="LaButti K."/>
            <person name="Lindquist E.A."/>
            <person name="Lucas S."/>
            <person name="Salamov A.A."/>
            <person name="Bradshaw R.E."/>
            <person name="Ciuffetti L."/>
            <person name="Hamelin R.C."/>
            <person name="Kema G.H.J."/>
            <person name="Lawrence C."/>
            <person name="Scott J.A."/>
            <person name="Spatafora J.W."/>
            <person name="Turgeon B.G."/>
            <person name="de Wit P.J.G.M."/>
            <person name="Zhong S."/>
            <person name="Goodwin S.B."/>
            <person name="Grigoriev I.V."/>
        </authorList>
    </citation>
    <scope>NUCLEOTIDE SEQUENCE [LARGE SCALE GENOMIC DNA]</scope>
    <source>
        <strain evidence="7">28A</strain>
    </source>
</reference>
<feature type="region of interest" description="Disordered" evidence="4">
    <location>
        <begin position="108"/>
        <end position="128"/>
    </location>
</feature>
<dbReference type="Proteomes" id="UP000016935">
    <property type="component" value="Unassembled WGS sequence"/>
</dbReference>
<feature type="compositionally biased region" description="Low complexity" evidence="4">
    <location>
        <begin position="903"/>
        <end position="913"/>
    </location>
</feature>
<feature type="compositionally biased region" description="Low complexity" evidence="4">
    <location>
        <begin position="848"/>
        <end position="866"/>
    </location>
</feature>
<organism evidence="6 7">
    <name type="scientific">Exserohilum turcicum (strain 28A)</name>
    <name type="common">Northern leaf blight fungus</name>
    <name type="synonym">Setosphaeria turcica</name>
    <dbReference type="NCBI Taxonomy" id="671987"/>
    <lineage>
        <taxon>Eukaryota</taxon>
        <taxon>Fungi</taxon>
        <taxon>Dikarya</taxon>
        <taxon>Ascomycota</taxon>
        <taxon>Pezizomycotina</taxon>
        <taxon>Dothideomycetes</taxon>
        <taxon>Pleosporomycetidae</taxon>
        <taxon>Pleosporales</taxon>
        <taxon>Pleosporineae</taxon>
        <taxon>Pleosporaceae</taxon>
        <taxon>Exserohilum</taxon>
    </lineage>
</organism>
<dbReference type="GeneID" id="19397726"/>
<dbReference type="AlphaFoldDB" id="R0JVE3"/>
<evidence type="ECO:0000256" key="1">
    <source>
        <dbReference type="ARBA" id="ARBA00022723"/>
    </source>
</evidence>
<dbReference type="Gene3D" id="1.10.1300.10">
    <property type="entry name" value="3'5'-cyclic nucleotide phosphodiesterase, catalytic domain"/>
    <property type="match status" value="1"/>
</dbReference>
<evidence type="ECO:0000259" key="5">
    <source>
        <dbReference type="PROSITE" id="PS51845"/>
    </source>
</evidence>
<feature type="compositionally biased region" description="Polar residues" evidence="4">
    <location>
        <begin position="823"/>
        <end position="833"/>
    </location>
</feature>
<dbReference type="GO" id="GO:0004114">
    <property type="term" value="F:3',5'-cyclic-nucleotide phosphodiesterase activity"/>
    <property type="evidence" value="ECO:0007669"/>
    <property type="project" value="InterPro"/>
</dbReference>
<evidence type="ECO:0000256" key="3">
    <source>
        <dbReference type="RuleBase" id="RU363067"/>
    </source>
</evidence>
<dbReference type="GO" id="GO:0046872">
    <property type="term" value="F:metal ion binding"/>
    <property type="evidence" value="ECO:0007669"/>
    <property type="project" value="UniProtKB-KW"/>
</dbReference>
<evidence type="ECO:0000256" key="4">
    <source>
        <dbReference type="SAM" id="MobiDB-lite"/>
    </source>
</evidence>